<dbReference type="EMBL" id="CM056793">
    <property type="protein sequence ID" value="KAJ8715070.1"/>
    <property type="molecule type" value="Genomic_DNA"/>
</dbReference>
<protein>
    <submittedName>
        <fullName evidence="1">Uncharacterized protein</fullName>
    </submittedName>
</protein>
<keyword evidence="2" id="KW-1185">Reference proteome</keyword>
<reference evidence="1" key="1">
    <citation type="submission" date="2023-03" db="EMBL/GenBank/DDBJ databases">
        <title>Chromosome-level genomes of two armyworms, Mythimna separata and Mythimna loreyi, provide insights into the biosynthesis and reception of sex pheromones.</title>
        <authorList>
            <person name="Zhao H."/>
        </authorList>
    </citation>
    <scope>NUCLEOTIDE SEQUENCE</scope>
    <source>
        <strain evidence="1">BeijingLab</strain>
    </source>
</reference>
<gene>
    <name evidence="1" type="ORF">PYW08_005051</name>
</gene>
<evidence type="ECO:0000313" key="2">
    <source>
        <dbReference type="Proteomes" id="UP001231649"/>
    </source>
</evidence>
<sequence length="117" mass="13656">MPDKSVLPNKLSEGPHGLGDPDDRSLRKVEKDVLIPKLIRDKAKKEKCIQEVADFENCCRESSLLMVVKCRNQNSILKDCLSNWYKNEEFKKQCTEEYLAQRKEYRTTGIRQPIKRA</sequence>
<dbReference type="Proteomes" id="UP001231649">
    <property type="component" value="Chromosome 17"/>
</dbReference>
<comment type="caution">
    <text evidence="1">The sequence shown here is derived from an EMBL/GenBank/DDBJ whole genome shotgun (WGS) entry which is preliminary data.</text>
</comment>
<accession>A0ACC2QI11</accession>
<organism evidence="1 2">
    <name type="scientific">Mythimna loreyi</name>
    <dbReference type="NCBI Taxonomy" id="667449"/>
    <lineage>
        <taxon>Eukaryota</taxon>
        <taxon>Metazoa</taxon>
        <taxon>Ecdysozoa</taxon>
        <taxon>Arthropoda</taxon>
        <taxon>Hexapoda</taxon>
        <taxon>Insecta</taxon>
        <taxon>Pterygota</taxon>
        <taxon>Neoptera</taxon>
        <taxon>Endopterygota</taxon>
        <taxon>Lepidoptera</taxon>
        <taxon>Glossata</taxon>
        <taxon>Ditrysia</taxon>
        <taxon>Noctuoidea</taxon>
        <taxon>Noctuidae</taxon>
        <taxon>Noctuinae</taxon>
        <taxon>Hadenini</taxon>
        <taxon>Mythimna</taxon>
    </lineage>
</organism>
<proteinExistence type="predicted"/>
<name>A0ACC2QI11_9NEOP</name>
<evidence type="ECO:0000313" key="1">
    <source>
        <dbReference type="EMBL" id="KAJ8715070.1"/>
    </source>
</evidence>